<evidence type="ECO:0000313" key="2">
    <source>
        <dbReference type="Proteomes" id="UP001149165"/>
    </source>
</evidence>
<dbReference type="AlphaFoldDB" id="A0A9W9KSG0"/>
<reference evidence="1" key="1">
    <citation type="submission" date="2022-11" db="EMBL/GenBank/DDBJ databases">
        <authorList>
            <person name="Petersen C."/>
        </authorList>
    </citation>
    <scope>NUCLEOTIDE SEQUENCE</scope>
    <source>
        <strain evidence="1">IBT 30069</strain>
    </source>
</reference>
<sequence length="251" mass="28359">MARHKLTYLAITSGLTIYGTHLGLNHLEKQYPNQPLSTGSKALSTPDKSTQHTPYTDIYAARIPVAALLRSPHVSVPPNTNAQTKTEATLEEAWARTLLKSPILKTEASLFSLLNNFKYTPGDLEKPFKKGTTLVQGIMTIQREIDAEPDSNGLLVSWKMADEPRTFFEKIASWGYPWRLMSGGRHEMSVSEVFEVEGEDFVDVRFASAHDYEVVRSEGDLDQQKILPEWTNRLHRGFARLILDFAVRELQ</sequence>
<dbReference type="Proteomes" id="UP001149165">
    <property type="component" value="Unassembled WGS sequence"/>
</dbReference>
<reference evidence="1" key="2">
    <citation type="journal article" date="2023" name="IMA Fungus">
        <title>Comparative genomic study of the Penicillium genus elucidates a diverse pangenome and 15 lateral gene transfer events.</title>
        <authorList>
            <person name="Petersen C."/>
            <person name="Sorensen T."/>
            <person name="Nielsen M.R."/>
            <person name="Sondergaard T.E."/>
            <person name="Sorensen J.L."/>
            <person name="Fitzpatrick D.A."/>
            <person name="Frisvad J.C."/>
            <person name="Nielsen K.L."/>
        </authorList>
    </citation>
    <scope>NUCLEOTIDE SEQUENCE</scope>
    <source>
        <strain evidence="1">IBT 30069</strain>
    </source>
</reference>
<keyword evidence="2" id="KW-1185">Reference proteome</keyword>
<dbReference type="EMBL" id="JAPQKH010000001">
    <property type="protein sequence ID" value="KAJ5116314.1"/>
    <property type="molecule type" value="Genomic_DNA"/>
</dbReference>
<proteinExistence type="predicted"/>
<protein>
    <submittedName>
        <fullName evidence="1">Uncharacterized protein</fullName>
    </submittedName>
</protein>
<comment type="caution">
    <text evidence="1">The sequence shown here is derived from an EMBL/GenBank/DDBJ whole genome shotgun (WGS) entry which is preliminary data.</text>
</comment>
<gene>
    <name evidence="1" type="ORF">N7456_000662</name>
</gene>
<organism evidence="1 2">
    <name type="scientific">Penicillium angulare</name>
    <dbReference type="NCBI Taxonomy" id="116970"/>
    <lineage>
        <taxon>Eukaryota</taxon>
        <taxon>Fungi</taxon>
        <taxon>Dikarya</taxon>
        <taxon>Ascomycota</taxon>
        <taxon>Pezizomycotina</taxon>
        <taxon>Eurotiomycetes</taxon>
        <taxon>Eurotiomycetidae</taxon>
        <taxon>Eurotiales</taxon>
        <taxon>Aspergillaceae</taxon>
        <taxon>Penicillium</taxon>
    </lineage>
</organism>
<evidence type="ECO:0000313" key="1">
    <source>
        <dbReference type="EMBL" id="KAJ5116314.1"/>
    </source>
</evidence>
<accession>A0A9W9KSG0</accession>
<dbReference type="OrthoDB" id="4480078at2759"/>
<name>A0A9W9KSG0_9EURO</name>